<keyword evidence="3" id="KW-1185">Reference proteome</keyword>
<dbReference type="AlphaFoldDB" id="A0A8T3ADR5"/>
<gene>
    <name evidence="2" type="ORF">KFK09_024431</name>
</gene>
<keyword evidence="1" id="KW-0812">Transmembrane</keyword>
<organism evidence="2 3">
    <name type="scientific">Dendrobium nobile</name>
    <name type="common">Orchid</name>
    <dbReference type="NCBI Taxonomy" id="94219"/>
    <lineage>
        <taxon>Eukaryota</taxon>
        <taxon>Viridiplantae</taxon>
        <taxon>Streptophyta</taxon>
        <taxon>Embryophyta</taxon>
        <taxon>Tracheophyta</taxon>
        <taxon>Spermatophyta</taxon>
        <taxon>Magnoliopsida</taxon>
        <taxon>Liliopsida</taxon>
        <taxon>Asparagales</taxon>
        <taxon>Orchidaceae</taxon>
        <taxon>Epidendroideae</taxon>
        <taxon>Malaxideae</taxon>
        <taxon>Dendrobiinae</taxon>
        <taxon>Dendrobium</taxon>
    </lineage>
</organism>
<accession>A0A8T3ADR5</accession>
<evidence type="ECO:0000256" key="1">
    <source>
        <dbReference type="SAM" id="Phobius"/>
    </source>
</evidence>
<keyword evidence="1" id="KW-0472">Membrane</keyword>
<feature type="transmembrane region" description="Helical" evidence="1">
    <location>
        <begin position="17"/>
        <end position="40"/>
    </location>
</feature>
<dbReference type="EMBL" id="JAGYWB010000017">
    <property type="protein sequence ID" value="KAI0494299.1"/>
    <property type="molecule type" value="Genomic_DNA"/>
</dbReference>
<dbReference type="Proteomes" id="UP000829196">
    <property type="component" value="Unassembled WGS sequence"/>
</dbReference>
<protein>
    <submittedName>
        <fullName evidence="2">Uncharacterized protein</fullName>
    </submittedName>
</protein>
<comment type="caution">
    <text evidence="2">The sequence shown here is derived from an EMBL/GenBank/DDBJ whole genome shotgun (WGS) entry which is preliminary data.</text>
</comment>
<sequence length="93" mass="10986">MASACSSTTGMRKQHEIQFILFSYLIPFIYLNLCNLYFFFSKKRERVIEIITIGLHFISELYYSLDALHNWKPQVIRVLFTVDAFKKKAHSFG</sequence>
<evidence type="ECO:0000313" key="3">
    <source>
        <dbReference type="Proteomes" id="UP000829196"/>
    </source>
</evidence>
<keyword evidence="1" id="KW-1133">Transmembrane helix</keyword>
<proteinExistence type="predicted"/>
<reference evidence="2" key="1">
    <citation type="journal article" date="2022" name="Front. Genet.">
        <title>Chromosome-Scale Assembly of the Dendrobium nobile Genome Provides Insights Into the Molecular Mechanism of the Biosynthesis of the Medicinal Active Ingredient of Dendrobium.</title>
        <authorList>
            <person name="Xu Q."/>
            <person name="Niu S.-C."/>
            <person name="Li K.-L."/>
            <person name="Zheng P.-J."/>
            <person name="Zhang X.-J."/>
            <person name="Jia Y."/>
            <person name="Liu Y."/>
            <person name="Niu Y.-X."/>
            <person name="Yu L.-H."/>
            <person name="Chen D.-F."/>
            <person name="Zhang G.-Q."/>
        </authorList>
    </citation>
    <scope>NUCLEOTIDE SEQUENCE</scope>
    <source>
        <tissue evidence="2">Leaf</tissue>
    </source>
</reference>
<evidence type="ECO:0000313" key="2">
    <source>
        <dbReference type="EMBL" id="KAI0494299.1"/>
    </source>
</evidence>
<name>A0A8T3ADR5_DENNO</name>